<keyword evidence="1" id="KW-1133">Transmembrane helix</keyword>
<proteinExistence type="predicted"/>
<evidence type="ECO:0000256" key="1">
    <source>
        <dbReference type="SAM" id="Phobius"/>
    </source>
</evidence>
<evidence type="ECO:0000313" key="2">
    <source>
        <dbReference type="EMBL" id="ERL52699.1"/>
    </source>
</evidence>
<sequence length="77" mass="8956">MFAISLTAKSLEDFYNSHRFMTFYVVMLFVLRGTMPNQTRVIAMLEPLQHCLALTYKSLSICWQPDTMQGFITRAQT</sequence>
<feature type="transmembrane region" description="Helical" evidence="1">
    <location>
        <begin position="20"/>
        <end position="35"/>
    </location>
</feature>
<keyword evidence="3" id="KW-1185">Reference proteome</keyword>
<accession>W1NAZ5</accession>
<dbReference type="EMBL" id="AVBC01000014">
    <property type="protein sequence ID" value="ERL52699.1"/>
    <property type="molecule type" value="Genomic_DNA"/>
</dbReference>
<keyword evidence="1" id="KW-0472">Membrane</keyword>
<dbReference type="STRING" id="1178482.AR456_11085"/>
<name>W1NAZ5_9GAMM</name>
<organism evidence="2 3">
    <name type="scientific">Halomonas huangheensis</name>
    <dbReference type="NCBI Taxonomy" id="1178482"/>
    <lineage>
        <taxon>Bacteria</taxon>
        <taxon>Pseudomonadati</taxon>
        <taxon>Pseudomonadota</taxon>
        <taxon>Gammaproteobacteria</taxon>
        <taxon>Oceanospirillales</taxon>
        <taxon>Halomonadaceae</taxon>
        <taxon>Halomonas</taxon>
    </lineage>
</organism>
<dbReference type="KEGG" id="hhu:AR456_11085"/>
<evidence type="ECO:0000313" key="3">
    <source>
        <dbReference type="Proteomes" id="UP000019113"/>
    </source>
</evidence>
<dbReference type="Proteomes" id="UP000019113">
    <property type="component" value="Unassembled WGS sequence"/>
</dbReference>
<comment type="caution">
    <text evidence="2">The sequence shown here is derived from an EMBL/GenBank/DDBJ whole genome shotgun (WGS) entry which is preliminary data.</text>
</comment>
<protein>
    <submittedName>
        <fullName evidence="2">Uncharacterized protein</fullName>
    </submittedName>
</protein>
<gene>
    <name evidence="2" type="ORF">BJB45_15580</name>
</gene>
<dbReference type="AlphaFoldDB" id="W1NAZ5"/>
<keyword evidence="1" id="KW-0812">Transmembrane</keyword>
<reference evidence="2 3" key="1">
    <citation type="submission" date="2013-08" db="EMBL/GenBank/DDBJ databases">
        <title>draft genome of Halomonas huanghegensis, strain BJGMM-B45T.</title>
        <authorList>
            <person name="Miao C."/>
            <person name="Wan Y."/>
            <person name="Jin W."/>
        </authorList>
    </citation>
    <scope>NUCLEOTIDE SEQUENCE [LARGE SCALE GENOMIC DNA]</scope>
    <source>
        <strain evidence="2 3">BJGMM-B45</strain>
    </source>
</reference>